<dbReference type="Pfam" id="PF16143">
    <property type="entry name" value="DUF4851"/>
    <property type="match status" value="1"/>
</dbReference>
<dbReference type="AlphaFoldDB" id="A0A4P7UGY4"/>
<dbReference type="EMBL" id="CP036295">
    <property type="protein sequence ID" value="QCC85433.1"/>
    <property type="molecule type" value="Genomic_DNA"/>
</dbReference>
<dbReference type="OrthoDB" id="5456599at2"/>
<dbReference type="InterPro" id="IPR032323">
    <property type="entry name" value="DUF4851"/>
</dbReference>
<protein>
    <submittedName>
        <fullName evidence="1">DUF4851 domain-containing protein</fullName>
    </submittedName>
</protein>
<dbReference type="Proteomes" id="UP000297065">
    <property type="component" value="Chromosome"/>
</dbReference>
<accession>A0A4P7UGY4</accession>
<gene>
    <name evidence="1" type="ORF">DDIC_05990</name>
</gene>
<evidence type="ECO:0000313" key="2">
    <source>
        <dbReference type="Proteomes" id="UP000297065"/>
    </source>
</evidence>
<evidence type="ECO:0000313" key="1">
    <source>
        <dbReference type="EMBL" id="QCC85433.1"/>
    </source>
</evidence>
<reference evidence="1 2" key="1">
    <citation type="submission" date="2019-02" db="EMBL/GenBank/DDBJ databases">
        <title>Complete Genome Sequence of Desulfovibrio desulfuricans IC1, a Sulfonate Utilizing Anaerobe.</title>
        <authorList>
            <person name="Day L.A."/>
            <person name="De Leon K.B."/>
            <person name="Wall J.D."/>
        </authorList>
    </citation>
    <scope>NUCLEOTIDE SEQUENCE [LARGE SCALE GENOMIC DNA]</scope>
    <source>
        <strain evidence="1 2">IC1</strain>
    </source>
</reference>
<name>A0A4P7UGY4_DESDE</name>
<sequence length="265" mass="29271">MTGRYSCLRWRIAPSALEVHMNRVLFCFAVSLVALMAGCTGALQRGMQGNAYVSTARPAISLQAVDMPLLTGGEGKAKLDGAGMLGGLFLNSWVAVYGKGDPQSPMAIVAMAEVPRGWYWDSDGQRPFSVDRGVEVFNNDGYAACTYIADSKRDAFATLAGLNDEARPMRWLVRNFAARYNFNDTKVVMEYREPLPENLAGQETLTESMTDQLKAFEKRASAAFAVASLPSLAGIKPVYARDVRWQYLDQRFWGTVSKYEVFDAK</sequence>
<organism evidence="1 2">
    <name type="scientific">Desulfovibrio desulfuricans</name>
    <dbReference type="NCBI Taxonomy" id="876"/>
    <lineage>
        <taxon>Bacteria</taxon>
        <taxon>Pseudomonadati</taxon>
        <taxon>Thermodesulfobacteriota</taxon>
        <taxon>Desulfovibrionia</taxon>
        <taxon>Desulfovibrionales</taxon>
        <taxon>Desulfovibrionaceae</taxon>
        <taxon>Desulfovibrio</taxon>
    </lineage>
</organism>
<proteinExistence type="predicted"/>